<accession>A0A7K3M1C4</accession>
<dbReference type="GO" id="GO:0004523">
    <property type="term" value="F:RNA-DNA hybrid ribonuclease activity"/>
    <property type="evidence" value="ECO:0007669"/>
    <property type="project" value="InterPro"/>
</dbReference>
<dbReference type="InterPro" id="IPR050275">
    <property type="entry name" value="PGM_Phosphatase"/>
</dbReference>
<dbReference type="Gene3D" id="3.30.420.10">
    <property type="entry name" value="Ribonuclease H-like superfamily/Ribonuclease H"/>
    <property type="match status" value="1"/>
</dbReference>
<evidence type="ECO:0000256" key="4">
    <source>
        <dbReference type="SAM" id="MobiDB-lite"/>
    </source>
</evidence>
<dbReference type="Pfam" id="PF00300">
    <property type="entry name" value="His_Phos_1"/>
    <property type="match status" value="1"/>
</dbReference>
<feature type="domain" description="RNase H type-1" evidence="5">
    <location>
        <begin position="1"/>
        <end position="140"/>
    </location>
</feature>
<dbReference type="GO" id="GO:0003676">
    <property type="term" value="F:nucleic acid binding"/>
    <property type="evidence" value="ECO:0007669"/>
    <property type="project" value="InterPro"/>
</dbReference>
<dbReference type="CDD" id="cd07067">
    <property type="entry name" value="HP_PGM_like"/>
    <property type="match status" value="1"/>
</dbReference>
<dbReference type="Proteomes" id="UP000460435">
    <property type="component" value="Unassembled WGS sequence"/>
</dbReference>
<dbReference type="RefSeq" id="WP_162449759.1">
    <property type="nucleotide sequence ID" value="NZ_WLZY01000002.1"/>
</dbReference>
<reference evidence="6 7" key="1">
    <citation type="submission" date="2019-11" db="EMBL/GenBank/DDBJ databases">
        <authorList>
            <person name="Li X.-J."/>
            <person name="Feng X.-M."/>
        </authorList>
    </citation>
    <scope>NUCLEOTIDE SEQUENCE [LARGE SCALE GENOMIC DNA]</scope>
    <source>
        <strain evidence="6 7">XMNu-373</strain>
    </source>
</reference>
<dbReference type="InterPro" id="IPR002156">
    <property type="entry name" value="RNaseH_domain"/>
</dbReference>
<feature type="binding site" evidence="3">
    <location>
        <position position="278"/>
    </location>
    <ligand>
        <name>substrate</name>
    </ligand>
</feature>
<sequence length="419" mass="43807">MTQLIVEADGGSRGNPGPAAFGALVRAAASGEVLAEIGETIGDTTNNVAEYRGLIAGLRLAHAIDPDATVEARLDSKLVVEQMSGRWKIKHAGLRPLALEAQRIFPPGQVTYTWVPRAKNAAADRLLNDALDGKPRAAPAAPEPPEPPAQLGSATAETQQLFVETAPPETFPVEPGPAEPAAEKPEQTGGLMAVWSSELGPPTTLVLVRHGQTPMTKARVFSGGGAVGPSLDDVGQQQAKRAAEFLAESDVLAATLSGTAESGAAAASPIVVASPMQRTRETAGVIAARLGVADIAVDEQWRECEFGAWEGLTLAEITERYPDELAAWFSTTTAAPPGGESLDDLFGRITGARDRTVARYTGRTVVVVTHSMPIRVLASSTLEAPPSSVLRLQPAPGSVTEIQLYDDGTSTLAGFNHRP</sequence>
<feature type="active site" description="Proton donor/acceptor" evidence="2">
    <location>
        <position position="303"/>
    </location>
</feature>
<dbReference type="InterPro" id="IPR014636">
    <property type="entry name" value="RNaseH/PGlycerate_mutase"/>
</dbReference>
<dbReference type="SMART" id="SM00855">
    <property type="entry name" value="PGAM"/>
    <property type="match status" value="1"/>
</dbReference>
<dbReference type="GO" id="GO:0016791">
    <property type="term" value="F:phosphatase activity"/>
    <property type="evidence" value="ECO:0007669"/>
    <property type="project" value="TreeGrafter"/>
</dbReference>
<evidence type="ECO:0000313" key="7">
    <source>
        <dbReference type="Proteomes" id="UP000460435"/>
    </source>
</evidence>
<keyword evidence="7" id="KW-1185">Reference proteome</keyword>
<dbReference type="InterPro" id="IPR029033">
    <property type="entry name" value="His_PPase_superfam"/>
</dbReference>
<evidence type="ECO:0000259" key="5">
    <source>
        <dbReference type="PROSITE" id="PS50879"/>
    </source>
</evidence>
<organism evidence="6 7">
    <name type="scientific">Phytoactinopolyspora mesophila</name>
    <dbReference type="NCBI Taxonomy" id="2650750"/>
    <lineage>
        <taxon>Bacteria</taxon>
        <taxon>Bacillati</taxon>
        <taxon>Actinomycetota</taxon>
        <taxon>Actinomycetes</taxon>
        <taxon>Jiangellales</taxon>
        <taxon>Jiangellaceae</taxon>
        <taxon>Phytoactinopolyspora</taxon>
    </lineage>
</organism>
<gene>
    <name evidence="6" type="ORF">F7O44_08360</name>
</gene>
<dbReference type="Pfam" id="PF13456">
    <property type="entry name" value="RVT_3"/>
    <property type="match status" value="1"/>
</dbReference>
<evidence type="ECO:0000256" key="2">
    <source>
        <dbReference type="PIRSR" id="PIRSR613078-1"/>
    </source>
</evidence>
<dbReference type="EMBL" id="WLZY01000002">
    <property type="protein sequence ID" value="NDL57079.1"/>
    <property type="molecule type" value="Genomic_DNA"/>
</dbReference>
<dbReference type="SUPFAM" id="SSF53254">
    <property type="entry name" value="Phosphoglycerate mutase-like"/>
    <property type="match status" value="1"/>
</dbReference>
<dbReference type="InterPro" id="IPR012337">
    <property type="entry name" value="RNaseH-like_sf"/>
</dbReference>
<dbReference type="InterPro" id="IPR013078">
    <property type="entry name" value="His_Pase_superF_clade-1"/>
</dbReference>
<evidence type="ECO:0000256" key="3">
    <source>
        <dbReference type="PIRSR" id="PIRSR613078-2"/>
    </source>
</evidence>
<dbReference type="PIRSF" id="PIRSF036922">
    <property type="entry name" value="RNaseH_PGAM"/>
    <property type="match status" value="1"/>
</dbReference>
<comment type="caution">
    <text evidence="6">The sequence shown here is derived from an EMBL/GenBank/DDBJ whole genome shotgun (WGS) entry which is preliminary data.</text>
</comment>
<feature type="active site" description="Proton donor/acceptor; for phosphatase activity" evidence="1">
    <location>
        <position position="303"/>
    </location>
</feature>
<name>A0A7K3M1C4_9ACTN</name>
<proteinExistence type="predicted"/>
<feature type="region of interest" description="Disordered" evidence="4">
    <location>
        <begin position="132"/>
        <end position="156"/>
    </location>
</feature>
<dbReference type="NCBIfam" id="NF005567">
    <property type="entry name" value="PRK07238.1"/>
    <property type="match status" value="1"/>
</dbReference>
<protein>
    <submittedName>
        <fullName evidence="6">Bifunctional RNase H/acid phosphatase</fullName>
    </submittedName>
</protein>
<feature type="active site" description="Tele-phosphohistidine intermediate" evidence="1">
    <location>
        <position position="210"/>
    </location>
</feature>
<dbReference type="CDD" id="cd09279">
    <property type="entry name" value="RNase_HI_like"/>
    <property type="match status" value="1"/>
</dbReference>
<dbReference type="PANTHER" id="PTHR48100">
    <property type="entry name" value="BROAD-SPECIFICITY PHOSPHATASE YOR283W-RELATED"/>
    <property type="match status" value="1"/>
</dbReference>
<dbReference type="InterPro" id="IPR036397">
    <property type="entry name" value="RNaseH_sf"/>
</dbReference>
<dbReference type="PROSITE" id="PS50879">
    <property type="entry name" value="RNASE_H_1"/>
    <property type="match status" value="1"/>
</dbReference>
<dbReference type="AlphaFoldDB" id="A0A7K3M1C4"/>
<evidence type="ECO:0000313" key="6">
    <source>
        <dbReference type="EMBL" id="NDL57079.1"/>
    </source>
</evidence>
<dbReference type="SUPFAM" id="SSF53098">
    <property type="entry name" value="Ribonuclease H-like"/>
    <property type="match status" value="1"/>
</dbReference>
<evidence type="ECO:0000256" key="1">
    <source>
        <dbReference type="PIRSR" id="PIRSR036922-1"/>
    </source>
</evidence>
<dbReference type="Gene3D" id="3.40.50.1240">
    <property type="entry name" value="Phosphoglycerate mutase-like"/>
    <property type="match status" value="1"/>
</dbReference>